<evidence type="ECO:0000313" key="3">
    <source>
        <dbReference type="Proteomes" id="UP000518188"/>
    </source>
</evidence>
<dbReference type="RefSeq" id="WP_044523570.1">
    <property type="nucleotide sequence ID" value="NZ_HG322953.1"/>
</dbReference>
<feature type="region of interest" description="Disordered" evidence="1">
    <location>
        <begin position="558"/>
        <end position="586"/>
    </location>
</feature>
<dbReference type="EMBL" id="JAAXPJ010000005">
    <property type="protein sequence ID" value="NKZ12139.1"/>
    <property type="molecule type" value="Genomic_DNA"/>
</dbReference>
<comment type="caution">
    <text evidence="2">The sequence shown here is derived from an EMBL/GenBank/DDBJ whole genome shotgun (WGS) entry which is preliminary data.</text>
</comment>
<gene>
    <name evidence="2" type="ORF">HGA11_14235</name>
</gene>
<evidence type="ECO:0000256" key="1">
    <source>
        <dbReference type="SAM" id="MobiDB-lite"/>
    </source>
</evidence>
<dbReference type="Proteomes" id="UP000518188">
    <property type="component" value="Unassembled WGS sequence"/>
</dbReference>
<dbReference type="AlphaFoldDB" id="A0A7X6MPV6"/>
<feature type="region of interest" description="Disordered" evidence="1">
    <location>
        <begin position="221"/>
        <end position="245"/>
    </location>
</feature>
<name>A0A7X6MPV6_9MYCO</name>
<reference evidence="2 3" key="1">
    <citation type="submission" date="2020-04" db="EMBL/GenBank/DDBJ databases">
        <title>MicrobeNet Type strains.</title>
        <authorList>
            <person name="Nicholson A.C."/>
        </authorList>
    </citation>
    <scope>NUCLEOTIDE SEQUENCE [LARGE SCALE GENOMIC DNA]</scope>
    <source>
        <strain evidence="2 3">ATCC 700731</strain>
    </source>
</reference>
<proteinExistence type="predicted"/>
<evidence type="ECO:0000313" key="2">
    <source>
        <dbReference type="EMBL" id="NKZ12139.1"/>
    </source>
</evidence>
<accession>A0A7X6MPV6</accession>
<sequence length="586" mass="59661">MALVAGFDPATSGQQPVDENGDPVPVGVWGDSDVGGGVFGSSGVLPSGTTVFIDPPAGVEGHGADGPGVVGRSPAGNGVVGESLQAPGILARSSTASGLLGVTFSPTDDSHGVFGSSTTGGNGVTGFVGGATGVIGSSIRGFGVRGTSGDNAGVMGISFADGGSAPGVFGTGDNTMGVLGTSSNGPGVYGVSQAADAIAGLTYGVGVSGVSGLHVVADSTGSGVSGHSHSGTGVRGSSDDQVGVRGVSLSSDGAAGLTTGTGHGVSGVHFSTHPGGGVSGLSVIGNGVEGFTFADTRRNPDVAAVRGQSANGFAGLFVGRVRVTGFLSKSGGGFTVDHPSDPANRYLSHSFVESPDMLNVYSGTVTTDRSGKARVKLPSYFEALNRDFRYQLTVIGTFSQAVVAEEIKDNAFTIATDTGRVKVCWQVTGVRKDAWAEANRVTPEQRKPDGERGTYLHPELFGRKAVALHPAPPARVAEVVPAELSAWAERLPADLRLVSGQKLMGYVTRARRVLRAAWAADRKRAEKRLGAVPQLPPPGVGRAELQEQWKAVRDAVAAMPARISESPTRARRSSSSPRRPRRARRR</sequence>
<feature type="compositionally biased region" description="Low complexity" evidence="1">
    <location>
        <begin position="221"/>
        <end position="236"/>
    </location>
</feature>
<organism evidence="2 3">
    <name type="scientific">Mycolicibacterium septicum DSM 44393</name>
    <dbReference type="NCBI Taxonomy" id="1341646"/>
    <lineage>
        <taxon>Bacteria</taxon>
        <taxon>Bacillati</taxon>
        <taxon>Actinomycetota</taxon>
        <taxon>Actinomycetes</taxon>
        <taxon>Mycobacteriales</taxon>
        <taxon>Mycobacteriaceae</taxon>
        <taxon>Mycolicibacterium</taxon>
    </lineage>
</organism>
<feature type="region of interest" description="Disordered" evidence="1">
    <location>
        <begin position="1"/>
        <end position="21"/>
    </location>
</feature>
<protein>
    <submittedName>
        <fullName evidence="2">Uncharacterized protein</fullName>
    </submittedName>
</protein>